<name>A7E7H9_SCLS1</name>
<feature type="region of interest" description="Disordered" evidence="1">
    <location>
        <begin position="66"/>
        <end position="105"/>
    </location>
</feature>
<dbReference type="Proteomes" id="UP000001312">
    <property type="component" value="Unassembled WGS sequence"/>
</dbReference>
<dbReference type="InParanoid" id="A7E7H9"/>
<protein>
    <submittedName>
        <fullName evidence="2">Uncharacterized protein</fullName>
    </submittedName>
</protein>
<dbReference type="GeneID" id="5493635"/>
<gene>
    <name evidence="2" type="ORF">SS1G_01257</name>
</gene>
<dbReference type="KEGG" id="ssl:SS1G_01257"/>
<dbReference type="AlphaFoldDB" id="A7E7H9"/>
<dbReference type="RefSeq" id="XP_001597063.1">
    <property type="nucleotide sequence ID" value="XM_001597013.1"/>
</dbReference>
<reference evidence="3" key="1">
    <citation type="journal article" date="2011" name="PLoS Genet.">
        <title>Genomic analysis of the necrotrophic fungal pathogens Sclerotinia sclerotiorum and Botrytis cinerea.</title>
        <authorList>
            <person name="Amselem J."/>
            <person name="Cuomo C.A."/>
            <person name="van Kan J.A."/>
            <person name="Viaud M."/>
            <person name="Benito E.P."/>
            <person name="Couloux A."/>
            <person name="Coutinho P.M."/>
            <person name="de Vries R.P."/>
            <person name="Dyer P.S."/>
            <person name="Fillinger S."/>
            <person name="Fournier E."/>
            <person name="Gout L."/>
            <person name="Hahn M."/>
            <person name="Kohn L."/>
            <person name="Lapalu N."/>
            <person name="Plummer K.M."/>
            <person name="Pradier J.M."/>
            <person name="Quevillon E."/>
            <person name="Sharon A."/>
            <person name="Simon A."/>
            <person name="ten Have A."/>
            <person name="Tudzynski B."/>
            <person name="Tudzynski P."/>
            <person name="Wincker P."/>
            <person name="Andrew M."/>
            <person name="Anthouard V."/>
            <person name="Beever R.E."/>
            <person name="Beffa R."/>
            <person name="Benoit I."/>
            <person name="Bouzid O."/>
            <person name="Brault B."/>
            <person name="Chen Z."/>
            <person name="Choquer M."/>
            <person name="Collemare J."/>
            <person name="Cotton P."/>
            <person name="Danchin E.G."/>
            <person name="Da Silva C."/>
            <person name="Gautier A."/>
            <person name="Giraud C."/>
            <person name="Giraud T."/>
            <person name="Gonzalez C."/>
            <person name="Grossetete S."/>
            <person name="Guldener U."/>
            <person name="Henrissat B."/>
            <person name="Howlett B.J."/>
            <person name="Kodira C."/>
            <person name="Kretschmer M."/>
            <person name="Lappartient A."/>
            <person name="Leroch M."/>
            <person name="Levis C."/>
            <person name="Mauceli E."/>
            <person name="Neuveglise C."/>
            <person name="Oeser B."/>
            <person name="Pearson M."/>
            <person name="Poulain J."/>
            <person name="Poussereau N."/>
            <person name="Quesneville H."/>
            <person name="Rascle C."/>
            <person name="Schumacher J."/>
            <person name="Segurens B."/>
            <person name="Sexton A."/>
            <person name="Silva E."/>
            <person name="Sirven C."/>
            <person name="Soanes D.M."/>
            <person name="Talbot N.J."/>
            <person name="Templeton M."/>
            <person name="Yandava C."/>
            <person name="Yarden O."/>
            <person name="Zeng Q."/>
            <person name="Rollins J.A."/>
            <person name="Lebrun M.H."/>
            <person name="Dickman M."/>
        </authorList>
    </citation>
    <scope>NUCLEOTIDE SEQUENCE [LARGE SCALE GENOMIC DNA]</scope>
    <source>
        <strain evidence="3">ATCC 18683 / 1980 / Ss-1</strain>
    </source>
</reference>
<evidence type="ECO:0000313" key="2">
    <source>
        <dbReference type="EMBL" id="EDN96331.1"/>
    </source>
</evidence>
<accession>A7E7H9</accession>
<evidence type="ECO:0000256" key="1">
    <source>
        <dbReference type="SAM" id="MobiDB-lite"/>
    </source>
</evidence>
<dbReference type="HOGENOM" id="CLU_1316101_0_0_1"/>
<dbReference type="EMBL" id="CH476622">
    <property type="protein sequence ID" value="EDN96331.1"/>
    <property type="molecule type" value="Genomic_DNA"/>
</dbReference>
<keyword evidence="3" id="KW-1185">Reference proteome</keyword>
<organism evidence="2 3">
    <name type="scientific">Sclerotinia sclerotiorum (strain ATCC 18683 / 1980 / Ss-1)</name>
    <name type="common">White mold</name>
    <name type="synonym">Whetzelinia sclerotiorum</name>
    <dbReference type="NCBI Taxonomy" id="665079"/>
    <lineage>
        <taxon>Eukaryota</taxon>
        <taxon>Fungi</taxon>
        <taxon>Dikarya</taxon>
        <taxon>Ascomycota</taxon>
        <taxon>Pezizomycotina</taxon>
        <taxon>Leotiomycetes</taxon>
        <taxon>Helotiales</taxon>
        <taxon>Sclerotiniaceae</taxon>
        <taxon>Sclerotinia</taxon>
    </lineage>
</organism>
<proteinExistence type="predicted"/>
<sequence>MYKCLQVKLRKRFINANANFELPATNKAPWKKVHATTGSMPSNMAKSEKYKTTLCCHVFKTPLPKYRASPPGAAHSTRVTLPKERQKNEPCSPTPDGSRRKNHNRNSLAARTKMISHDFENMAFSYHNVNKQYRNSIGEAHHHNDDKSANGSVPNIQFHGTSKKSSSTIVLQIDHITSNSTNVLDSEEPFCQMNKAEWDEEASFCSTII</sequence>
<evidence type="ECO:0000313" key="3">
    <source>
        <dbReference type="Proteomes" id="UP000001312"/>
    </source>
</evidence>